<dbReference type="RefSeq" id="WP_284824029.1">
    <property type="nucleotide sequence ID" value="NZ_CP126969.1"/>
</dbReference>
<accession>A0ABY8VBU8</accession>
<gene>
    <name evidence="1" type="ORF">QP027_08445</name>
</gene>
<dbReference type="EMBL" id="CP126969">
    <property type="protein sequence ID" value="WIM67151.1"/>
    <property type="molecule type" value="Genomic_DNA"/>
</dbReference>
<dbReference type="Proteomes" id="UP001225598">
    <property type="component" value="Chromosome"/>
</dbReference>
<name>A0ABY8VBU8_9CORY</name>
<evidence type="ECO:0000313" key="2">
    <source>
        <dbReference type="Proteomes" id="UP001225598"/>
    </source>
</evidence>
<reference evidence="1 2" key="1">
    <citation type="submission" date="2023-05" db="EMBL/GenBank/DDBJ databases">
        <title>Corynebacterium suedekumii sp. nov. and Corynebacterium breve sp. nov. isolated from raw cow's milk.</title>
        <authorList>
            <person name="Baer M.K."/>
            <person name="Mehl L."/>
            <person name="Hellmuth R."/>
            <person name="Marke G."/>
            <person name="Lipski A."/>
        </authorList>
    </citation>
    <scope>NUCLEOTIDE SEQUENCE [LARGE SCALE GENOMIC DNA]</scope>
    <source>
        <strain evidence="1 2">R4</strain>
    </source>
</reference>
<evidence type="ECO:0000313" key="1">
    <source>
        <dbReference type="EMBL" id="WIM67151.1"/>
    </source>
</evidence>
<organism evidence="1 2">
    <name type="scientific">Corynebacterium breve</name>
    <dbReference type="NCBI Taxonomy" id="3049799"/>
    <lineage>
        <taxon>Bacteria</taxon>
        <taxon>Bacillati</taxon>
        <taxon>Actinomycetota</taxon>
        <taxon>Actinomycetes</taxon>
        <taxon>Mycobacteriales</taxon>
        <taxon>Corynebacteriaceae</taxon>
        <taxon>Corynebacterium</taxon>
    </lineage>
</organism>
<sequence length="141" mass="15110">MLPQTTLDNIAHHITTDVDGCLGASIVDRDTGFAFSATPAGTNIDINVAAAFYAQAVNAKEKTLRALGGTRDLDDMVVTFEDEMHIITAIDANKFVFAVFHPDVDPIAQLHATIAYHSATSLGTIPNIFRARRAAAEHFAA</sequence>
<protein>
    <recommendedName>
        <fullName evidence="3">Roadblock/LC7 domain-containing protein</fullName>
    </recommendedName>
</protein>
<keyword evidence="2" id="KW-1185">Reference proteome</keyword>
<dbReference type="SUPFAM" id="SSF103196">
    <property type="entry name" value="Roadblock/LC7 domain"/>
    <property type="match status" value="1"/>
</dbReference>
<proteinExistence type="predicted"/>
<dbReference type="Gene3D" id="3.30.450.30">
    <property type="entry name" value="Dynein light chain 2a, cytoplasmic"/>
    <property type="match status" value="1"/>
</dbReference>
<evidence type="ECO:0008006" key="3">
    <source>
        <dbReference type="Google" id="ProtNLM"/>
    </source>
</evidence>